<dbReference type="PANTHER" id="PTHR45527">
    <property type="entry name" value="NONRIBOSOMAL PEPTIDE SYNTHETASE"/>
    <property type="match status" value="1"/>
</dbReference>
<keyword evidence="6" id="KW-1185">Reference proteome</keyword>
<dbReference type="InterPro" id="IPR023213">
    <property type="entry name" value="CAT-like_dom_sf"/>
</dbReference>
<dbReference type="FunFam" id="3.40.50.12780:FF:000012">
    <property type="entry name" value="Non-ribosomal peptide synthetase"/>
    <property type="match status" value="1"/>
</dbReference>
<dbReference type="InterPro" id="IPR029058">
    <property type="entry name" value="AB_hydrolase_fold"/>
</dbReference>
<dbReference type="InterPro" id="IPR009081">
    <property type="entry name" value="PP-bd_ACP"/>
</dbReference>
<dbReference type="Gene3D" id="3.40.50.980">
    <property type="match status" value="2"/>
</dbReference>
<gene>
    <name evidence="5" type="ORF">NIES267_61040</name>
</gene>
<dbReference type="Gene3D" id="1.10.1200.10">
    <property type="entry name" value="ACP-like"/>
    <property type="match status" value="1"/>
</dbReference>
<dbReference type="GO" id="GO:0043041">
    <property type="term" value="P:amino acid activation for nonribosomal peptide biosynthetic process"/>
    <property type="evidence" value="ECO:0007669"/>
    <property type="project" value="TreeGrafter"/>
</dbReference>
<dbReference type="PROSITE" id="PS00455">
    <property type="entry name" value="AMP_BINDING"/>
    <property type="match status" value="1"/>
</dbReference>
<evidence type="ECO:0000313" key="6">
    <source>
        <dbReference type="Proteomes" id="UP000218418"/>
    </source>
</evidence>
<dbReference type="SUPFAM" id="SSF47336">
    <property type="entry name" value="ACP-like"/>
    <property type="match status" value="1"/>
</dbReference>
<dbReference type="InterPro" id="IPR001242">
    <property type="entry name" value="Condensation_dom"/>
</dbReference>
<dbReference type="FunFam" id="3.30.300.30:FF:000010">
    <property type="entry name" value="Enterobactin synthetase component F"/>
    <property type="match status" value="1"/>
</dbReference>
<dbReference type="InterPro" id="IPR000873">
    <property type="entry name" value="AMP-dep_synth/lig_dom"/>
</dbReference>
<dbReference type="Proteomes" id="UP000218418">
    <property type="component" value="Chromosome"/>
</dbReference>
<dbReference type="SUPFAM" id="SSF52777">
    <property type="entry name" value="CoA-dependent acyltransferases"/>
    <property type="match status" value="1"/>
</dbReference>
<name>A0A1Z4LZF9_9CYAN</name>
<dbReference type="AlphaFoldDB" id="A0A1Z4LZF9"/>
<dbReference type="NCBIfam" id="TIGR01733">
    <property type="entry name" value="AA-adenyl-dom"/>
    <property type="match status" value="1"/>
</dbReference>
<dbReference type="Pfam" id="PF00550">
    <property type="entry name" value="PP-binding"/>
    <property type="match status" value="1"/>
</dbReference>
<evidence type="ECO:0000313" key="5">
    <source>
        <dbReference type="EMBL" id="BAY86594.1"/>
    </source>
</evidence>
<dbReference type="GO" id="GO:0031177">
    <property type="term" value="F:phosphopantetheine binding"/>
    <property type="evidence" value="ECO:0007669"/>
    <property type="project" value="InterPro"/>
</dbReference>
<dbReference type="EMBL" id="AP018227">
    <property type="protein sequence ID" value="BAY86594.1"/>
    <property type="molecule type" value="Genomic_DNA"/>
</dbReference>
<dbReference type="SUPFAM" id="SSF53474">
    <property type="entry name" value="alpha/beta-Hydrolases"/>
    <property type="match status" value="1"/>
</dbReference>
<comment type="cofactor">
    <cofactor evidence="1">
        <name>pantetheine 4'-phosphate</name>
        <dbReference type="ChEBI" id="CHEBI:47942"/>
    </cofactor>
</comment>
<organism evidence="5 6">
    <name type="scientific">Calothrix parasitica NIES-267</name>
    <dbReference type="NCBI Taxonomy" id="1973488"/>
    <lineage>
        <taxon>Bacteria</taxon>
        <taxon>Bacillati</taxon>
        <taxon>Cyanobacteriota</taxon>
        <taxon>Cyanophyceae</taxon>
        <taxon>Nostocales</taxon>
        <taxon>Calotrichaceae</taxon>
        <taxon>Calothrix</taxon>
    </lineage>
</organism>
<sequence>MSNKNLKYWEEKLSNIPVLEITTDYIRSDHQQYHLGIETFIFSDDLLQSLTSITQKYNVDLLSTLLAAFNCLLYRYTAQEDIIVGSYIPQTDNSDFNTLAFRNSISGDLSFSQLLKQTFQVVSQEKKHQDFNWSQLIQQLPTNDAGIFQVMLNLQDAEITDTPIPININEFELDLSLFIVSSPEGLKGTVAYNQELFASNTIKRLISHFENLLNAIVLNPDTLVKELTILSEIESNQILVEWNQTEFEYPRDKCIHQLFSSQVAKTPDAVAVIWKDQQLTYQQLDNRANQLANYLQTLGVKPDVLVGICINRCLEMVVGILGILKAGGAYVPLDPDYPQERLSHMLDDSGVSVLLTTEDLLSEIPPNKAQQICLDKDWDNLIATQKEQAPLSDVSPSNLAYVIYTSGSTGKSKGVMIEHNSLVNFTQTATLEYGINHNDRILQFASISFDIAVEEMYPCLTTGATLILRTDDFLTNGSRMLEKCNEWGLTVLDLPTAYWHQIASDLANNQSQLPGSLRLVIIGGEAVISEKVTSWQKSFENHQCPELINTYGPTEATVVVTRCKLSESVNQESGLPQMTIGRPFDNVKIYILDSNLNPVPIGVPGELHIGGVCLARGYLNRPDLTAQKFIPDPFNPGMKMYKSGDLARFLSDGNIDFLGRIDHQVKIRGFRIELGEIETVLNQHLSVKQAIVIPQDYDAGDKRLIAYVVPRNSQLSQTKELKDFLKTKLPDYMVPSGFVFLDALPLTPNDKVDRKALPKPDKANLNLQQDYFAANNDVEQKLVALWEKAFAIHPIGIKDNFFDLGGNSLMATSMVAQIDYLFDKKLNQAVFFEAPTIEELADIITQEETNAETVIKINPNGNKPPLFIVANNGYLYQQMIEYLDKEQPVYIIQEDFDNAPNMAFRCIQKIREIQTHNTYNLMGHSYEGLVAYEIAQQLYAQNEQVNFLGMLDTPTPEVESRAEEAKIWFKRYQRLKAVLGFSWKDKTSFFKERIEYKMTQSFKPLIQNLAEFMNEYEVKPFPGKIHIFLAEYEFFCLEDANVGWDKWAAGGVEVYKIPGTHRSMLLSPDNAKILATKLSDCLTK</sequence>
<evidence type="ECO:0000256" key="1">
    <source>
        <dbReference type="ARBA" id="ARBA00001957"/>
    </source>
</evidence>
<dbReference type="PANTHER" id="PTHR45527:SF1">
    <property type="entry name" value="FATTY ACID SYNTHASE"/>
    <property type="match status" value="1"/>
</dbReference>
<dbReference type="SMART" id="SM00823">
    <property type="entry name" value="PKS_PP"/>
    <property type="match status" value="1"/>
</dbReference>
<proteinExistence type="predicted"/>
<dbReference type="Gene3D" id="3.30.300.30">
    <property type="match status" value="1"/>
</dbReference>
<dbReference type="Gene3D" id="3.40.50.1820">
    <property type="entry name" value="alpha/beta hydrolase"/>
    <property type="match status" value="1"/>
</dbReference>
<dbReference type="GO" id="GO:0044550">
    <property type="term" value="P:secondary metabolite biosynthetic process"/>
    <property type="evidence" value="ECO:0007669"/>
    <property type="project" value="UniProtKB-ARBA"/>
</dbReference>
<dbReference type="InterPro" id="IPR045851">
    <property type="entry name" value="AMP-bd_C_sf"/>
</dbReference>
<dbReference type="InterPro" id="IPR020806">
    <property type="entry name" value="PKS_PP-bd"/>
</dbReference>
<dbReference type="FunFam" id="2.30.38.10:FF:000001">
    <property type="entry name" value="Non-ribosomal peptide synthetase PvdI"/>
    <property type="match status" value="1"/>
</dbReference>
<dbReference type="GO" id="GO:0003824">
    <property type="term" value="F:catalytic activity"/>
    <property type="evidence" value="ECO:0007669"/>
    <property type="project" value="InterPro"/>
</dbReference>
<keyword evidence="3" id="KW-0597">Phosphoprotein</keyword>
<dbReference type="PROSITE" id="PS50075">
    <property type="entry name" value="CARRIER"/>
    <property type="match status" value="1"/>
</dbReference>
<reference evidence="5 6" key="1">
    <citation type="submission" date="2017-06" db="EMBL/GenBank/DDBJ databases">
        <title>Genome sequencing of cyanobaciteial culture collection at National Institute for Environmental Studies (NIES).</title>
        <authorList>
            <person name="Hirose Y."/>
            <person name="Shimura Y."/>
            <person name="Fujisawa T."/>
            <person name="Nakamura Y."/>
            <person name="Kawachi M."/>
        </authorList>
    </citation>
    <scope>NUCLEOTIDE SEQUENCE [LARGE SCALE GENOMIC DNA]</scope>
    <source>
        <strain evidence="5 6">NIES-267</strain>
    </source>
</reference>
<dbReference type="Pfam" id="PF00668">
    <property type="entry name" value="Condensation"/>
    <property type="match status" value="1"/>
</dbReference>
<evidence type="ECO:0000259" key="4">
    <source>
        <dbReference type="PROSITE" id="PS50075"/>
    </source>
</evidence>
<evidence type="ECO:0000256" key="2">
    <source>
        <dbReference type="ARBA" id="ARBA00022450"/>
    </source>
</evidence>
<evidence type="ECO:0000256" key="3">
    <source>
        <dbReference type="ARBA" id="ARBA00022553"/>
    </source>
</evidence>
<dbReference type="InterPro" id="IPR020845">
    <property type="entry name" value="AMP-binding_CS"/>
</dbReference>
<dbReference type="GO" id="GO:0005737">
    <property type="term" value="C:cytoplasm"/>
    <property type="evidence" value="ECO:0007669"/>
    <property type="project" value="TreeGrafter"/>
</dbReference>
<dbReference type="SUPFAM" id="SSF56801">
    <property type="entry name" value="Acetyl-CoA synthetase-like"/>
    <property type="match status" value="1"/>
</dbReference>
<dbReference type="Gene3D" id="2.30.38.10">
    <property type="entry name" value="Luciferase, Domain 3"/>
    <property type="match status" value="1"/>
</dbReference>
<dbReference type="Gene3D" id="3.30.559.10">
    <property type="entry name" value="Chloramphenicol acetyltransferase-like domain"/>
    <property type="match status" value="1"/>
</dbReference>
<dbReference type="Pfam" id="PF00501">
    <property type="entry name" value="AMP-binding"/>
    <property type="match status" value="1"/>
</dbReference>
<dbReference type="OrthoDB" id="9757538at2"/>
<accession>A0A1Z4LZF9</accession>
<feature type="domain" description="Carrier" evidence="4">
    <location>
        <begin position="773"/>
        <end position="848"/>
    </location>
</feature>
<protein>
    <submittedName>
        <fullName evidence="5">Amino acid adenylation domain-containing protein</fullName>
    </submittedName>
</protein>
<dbReference type="GO" id="GO:0008610">
    <property type="term" value="P:lipid biosynthetic process"/>
    <property type="evidence" value="ECO:0007669"/>
    <property type="project" value="UniProtKB-ARBA"/>
</dbReference>
<dbReference type="InterPro" id="IPR025110">
    <property type="entry name" value="AMP-bd_C"/>
</dbReference>
<keyword evidence="2" id="KW-0596">Phosphopantetheine</keyword>
<dbReference type="Pfam" id="PF00975">
    <property type="entry name" value="Thioesterase"/>
    <property type="match status" value="1"/>
</dbReference>
<dbReference type="FunFam" id="3.40.50.980:FF:000001">
    <property type="entry name" value="Non-ribosomal peptide synthetase"/>
    <property type="match status" value="1"/>
</dbReference>
<dbReference type="InterPro" id="IPR001031">
    <property type="entry name" value="Thioesterase"/>
</dbReference>
<dbReference type="InterPro" id="IPR036736">
    <property type="entry name" value="ACP-like_sf"/>
</dbReference>
<dbReference type="InterPro" id="IPR010071">
    <property type="entry name" value="AA_adenyl_dom"/>
</dbReference>
<dbReference type="Gene3D" id="3.30.559.30">
    <property type="entry name" value="Nonribosomal peptide synthetase, condensation domain"/>
    <property type="match status" value="1"/>
</dbReference>
<dbReference type="Pfam" id="PF13193">
    <property type="entry name" value="AMP-binding_C"/>
    <property type="match status" value="1"/>
</dbReference>